<evidence type="ECO:0000259" key="1">
    <source>
        <dbReference type="Pfam" id="PF01370"/>
    </source>
</evidence>
<dbReference type="Pfam" id="PF01370">
    <property type="entry name" value="Epimerase"/>
    <property type="match status" value="1"/>
</dbReference>
<dbReference type="PANTHER" id="PTHR48079:SF6">
    <property type="entry name" value="NAD(P)-BINDING DOMAIN-CONTAINING PROTEIN-RELATED"/>
    <property type="match status" value="1"/>
</dbReference>
<evidence type="ECO:0000313" key="2">
    <source>
        <dbReference type="EMBL" id="MDR7376899.1"/>
    </source>
</evidence>
<dbReference type="InterPro" id="IPR036291">
    <property type="entry name" value="NAD(P)-bd_dom_sf"/>
</dbReference>
<dbReference type="Gene3D" id="3.40.50.720">
    <property type="entry name" value="NAD(P)-binding Rossmann-like Domain"/>
    <property type="match status" value="1"/>
</dbReference>
<gene>
    <name evidence="2" type="ORF">J2X19_001557</name>
</gene>
<dbReference type="SUPFAM" id="SSF51735">
    <property type="entry name" value="NAD(P)-binding Rossmann-fold domains"/>
    <property type="match status" value="1"/>
</dbReference>
<keyword evidence="3" id="KW-1185">Reference proteome</keyword>
<comment type="caution">
    <text evidence="2">The sequence shown here is derived from an EMBL/GenBank/DDBJ whole genome shotgun (WGS) entry which is preliminary data.</text>
</comment>
<reference evidence="2 3" key="1">
    <citation type="submission" date="2023-07" db="EMBL/GenBank/DDBJ databases">
        <title>Sorghum-associated microbial communities from plants grown in Nebraska, USA.</title>
        <authorList>
            <person name="Schachtman D."/>
        </authorList>
    </citation>
    <scope>NUCLEOTIDE SEQUENCE [LARGE SCALE GENOMIC DNA]</scope>
    <source>
        <strain evidence="2 3">BE313</strain>
    </source>
</reference>
<dbReference type="InterPro" id="IPR051783">
    <property type="entry name" value="NAD(P)-dependent_oxidoreduct"/>
</dbReference>
<evidence type="ECO:0000313" key="3">
    <source>
        <dbReference type="Proteomes" id="UP001180487"/>
    </source>
</evidence>
<dbReference type="Proteomes" id="UP001180487">
    <property type="component" value="Unassembled WGS sequence"/>
</dbReference>
<feature type="domain" description="NAD-dependent epimerase/dehydratase" evidence="1">
    <location>
        <begin position="3"/>
        <end position="202"/>
    </location>
</feature>
<accession>A0ABU2C6E0</accession>
<dbReference type="RefSeq" id="WP_310372184.1">
    <property type="nucleotide sequence ID" value="NZ_JAVDXT010000001.1"/>
</dbReference>
<protein>
    <submittedName>
        <fullName evidence="2">Nucleoside-diphosphate-sugar epimerase</fullName>
    </submittedName>
</protein>
<proteinExistence type="predicted"/>
<dbReference type="PANTHER" id="PTHR48079">
    <property type="entry name" value="PROTEIN YEEZ"/>
    <property type="match status" value="1"/>
</dbReference>
<organism evidence="2 3">
    <name type="scientific">Rhodoferax ferrireducens</name>
    <dbReference type="NCBI Taxonomy" id="192843"/>
    <lineage>
        <taxon>Bacteria</taxon>
        <taxon>Pseudomonadati</taxon>
        <taxon>Pseudomonadota</taxon>
        <taxon>Betaproteobacteria</taxon>
        <taxon>Burkholderiales</taxon>
        <taxon>Comamonadaceae</taxon>
        <taxon>Rhodoferax</taxon>
    </lineage>
</organism>
<sequence>MKVLVLGGSGFVGREVVRQLQQTTWAAPMVASRSPAARNGVPAIVLDTRDSHALTAALKDVDAVVNCVAGDGASIAQGAKSLVNAANAAGHPKIVHMSTMSVYGRATGVINEGRSLQDDIGWYGHAKIDAEAQFQQYGKARGKAVILRPGCVVGPESHLWVYRVGKWLQSKRIGNLGAWADGPANLVDVVDVAQAAVRSLKYESPTAGVPVFNLSCPDSPRWNTYFEDFALAISATPIKYHSLRRMKMDAYIVGVPLKVAERLLGKFKINYKNLPIGIPPSLLGLWSQQITLDSVAATQDLGVHWMPYAKSLTNSAKWYLTKKTI</sequence>
<dbReference type="EMBL" id="JAVDXT010000001">
    <property type="protein sequence ID" value="MDR7376899.1"/>
    <property type="molecule type" value="Genomic_DNA"/>
</dbReference>
<name>A0ABU2C6E0_9BURK</name>
<dbReference type="InterPro" id="IPR001509">
    <property type="entry name" value="Epimerase_deHydtase"/>
</dbReference>